<dbReference type="GO" id="GO:0005198">
    <property type="term" value="F:structural molecule activity"/>
    <property type="evidence" value="ECO:0007669"/>
    <property type="project" value="InterPro"/>
</dbReference>
<keyword evidence="2" id="KW-1048">Host nucleus</keyword>
<evidence type="ECO:0000256" key="2">
    <source>
        <dbReference type="ARBA" id="ARBA00022562"/>
    </source>
</evidence>
<name>A0A2Z5U6B1_9GAMA</name>
<dbReference type="KEGG" id="vg:41701489"/>
<gene>
    <name evidence="4" type="primary">ORF29</name>
</gene>
<evidence type="ECO:0000256" key="3">
    <source>
        <dbReference type="ARBA" id="ARBA00022844"/>
    </source>
</evidence>
<dbReference type="InterPro" id="IPR002690">
    <property type="entry name" value="Herpes_capsid_2"/>
</dbReference>
<keyword evidence="1" id="KW-0167">Capsid protein</keyword>
<protein>
    <submittedName>
        <fullName evidence="4">Capsid triplex subunit 2</fullName>
    </submittedName>
</protein>
<reference evidence="4" key="1">
    <citation type="submission" date="2017-11" db="EMBL/GenBank/DDBJ databases">
        <title>Complete genome of Rhinolophus gammaherpesvirus-1.</title>
        <authorList>
            <person name="Maeda K."/>
            <person name="Noguchi K."/>
        </authorList>
    </citation>
    <scope>NUCLEOTIDE SEQUENCE [LARGE SCALE GENOMIC DNA]</scope>
    <source>
        <strain evidence="4">BV1</strain>
    </source>
</reference>
<accession>A0A2Z5U6B1</accession>
<organism evidence="4">
    <name type="scientific">Rhinolophus gammaherpesvirus 1</name>
    <dbReference type="NCBI Taxonomy" id="2054179"/>
    <lineage>
        <taxon>Viruses</taxon>
        <taxon>Duplodnaviria</taxon>
        <taxon>Heunggongvirae</taxon>
        <taxon>Peploviricota</taxon>
        <taxon>Herviviricetes</taxon>
        <taxon>Herpesvirales</taxon>
        <taxon>Orthoherpesviridae</taxon>
        <taxon>Gammaherpesvirinae</taxon>
        <taxon>Percavirus</taxon>
        <taxon>Percavirus rhinolophidgamma1</taxon>
    </lineage>
</organism>
<dbReference type="GO" id="GO:0019028">
    <property type="term" value="C:viral capsid"/>
    <property type="evidence" value="ECO:0007669"/>
    <property type="project" value="UniProtKB-KW"/>
</dbReference>
<evidence type="ECO:0000313" key="5">
    <source>
        <dbReference type="Proteomes" id="UP000289908"/>
    </source>
</evidence>
<dbReference type="Proteomes" id="UP000289908">
    <property type="component" value="Segment"/>
</dbReference>
<evidence type="ECO:0000313" key="4">
    <source>
        <dbReference type="EMBL" id="BBB06475.1"/>
    </source>
</evidence>
<dbReference type="HAMAP" id="MF_04019">
    <property type="entry name" value="HSV_TRX2"/>
    <property type="match status" value="1"/>
</dbReference>
<dbReference type="OrthoDB" id="7560at10239"/>
<dbReference type="Pfam" id="PF01802">
    <property type="entry name" value="Herpes_V23"/>
    <property type="match status" value="1"/>
</dbReference>
<keyword evidence="5" id="KW-1185">Reference proteome</keyword>
<dbReference type="EMBL" id="LC333428">
    <property type="protein sequence ID" value="BBB06475.1"/>
    <property type="molecule type" value="Genomic_DNA"/>
</dbReference>
<dbReference type="GeneID" id="41701489"/>
<proteinExistence type="inferred from homology"/>
<dbReference type="RefSeq" id="YP_009551836.1">
    <property type="nucleotide sequence ID" value="NC_040539.1"/>
</dbReference>
<keyword evidence="3" id="KW-0946">Virion</keyword>
<evidence type="ECO:0000256" key="1">
    <source>
        <dbReference type="ARBA" id="ARBA00022561"/>
    </source>
</evidence>
<sequence>MQVDNRIVVTLTSRLYADEISKLQEKVGSVVPLQDPHRLQNLNSVGLYSVCQRNVAPDFIQIYSYLSRATLAILDEVTPDTLVFTRIDFSQNYQLKNVYSPFFQWDSHSVLSVIPPLFGVEKNTVVLESNGFDLVFPSVVPLALAQVLIQKLMMYNIYTKLYDANVGHINMDHVRLQTTTIQHMGRTYVLDITHNNPESVLGILDNLVLYSGILATLIPNSLMRLVPAVMRHNQHELLDIFAGMFPNDVDLDINIDDDIQKMESFMAYMQSLSTIFNLSPKLRLAQYSPDTLCATAWLSP</sequence>